<protein>
    <submittedName>
        <fullName evidence="1">DUF3800 domain-containing protein</fullName>
    </submittedName>
</protein>
<sequence>MRDFSQYIVYVDESGHASPDPDPNYPCFVLALCLFEKSYYCKQLAPRLQELKFRFFGHDMAIMHEREIRKSLGPFSILKDKETRTAFFESLSHLVEQAKFTVISKTILKEGKHLPEDNLYHIAVQHCLEDLYAMLKKIKEHEKVTHVVFEKRGNLEDSQLELEFRRICSGDNRHQSSYPFIPVFASKKANSSGLQFADLVARPIGLAKLKPKQENRAYDILKKKVFSLPIEQVEFKLD</sequence>
<keyword evidence="2" id="KW-1185">Reference proteome</keyword>
<dbReference type="RefSeq" id="WP_377087989.1">
    <property type="nucleotide sequence ID" value="NZ_JBHSJL010000014.1"/>
</dbReference>
<name>A0ABW4ZF55_9BACT</name>
<evidence type="ECO:0000313" key="1">
    <source>
        <dbReference type="EMBL" id="MFD2160520.1"/>
    </source>
</evidence>
<comment type="caution">
    <text evidence="1">The sequence shown here is derived from an EMBL/GenBank/DDBJ whole genome shotgun (WGS) entry which is preliminary data.</text>
</comment>
<dbReference type="Pfam" id="PF12686">
    <property type="entry name" value="DUF3800"/>
    <property type="match status" value="1"/>
</dbReference>
<reference evidence="2" key="1">
    <citation type="journal article" date="2019" name="Int. J. Syst. Evol. Microbiol.">
        <title>The Global Catalogue of Microorganisms (GCM) 10K type strain sequencing project: providing services to taxonomists for standard genome sequencing and annotation.</title>
        <authorList>
            <consortium name="The Broad Institute Genomics Platform"/>
            <consortium name="The Broad Institute Genome Sequencing Center for Infectious Disease"/>
            <person name="Wu L."/>
            <person name="Ma J."/>
        </authorList>
    </citation>
    <scope>NUCLEOTIDE SEQUENCE [LARGE SCALE GENOMIC DNA]</scope>
    <source>
        <strain evidence="2">CCUG 57942</strain>
    </source>
</reference>
<accession>A0ABW4ZF55</accession>
<organism evidence="1 2">
    <name type="scientific">Rubritalea tangerina</name>
    <dbReference type="NCBI Taxonomy" id="430798"/>
    <lineage>
        <taxon>Bacteria</taxon>
        <taxon>Pseudomonadati</taxon>
        <taxon>Verrucomicrobiota</taxon>
        <taxon>Verrucomicrobiia</taxon>
        <taxon>Verrucomicrobiales</taxon>
        <taxon>Rubritaleaceae</taxon>
        <taxon>Rubritalea</taxon>
    </lineage>
</organism>
<dbReference type="InterPro" id="IPR024524">
    <property type="entry name" value="DUF3800"/>
</dbReference>
<evidence type="ECO:0000313" key="2">
    <source>
        <dbReference type="Proteomes" id="UP001597389"/>
    </source>
</evidence>
<dbReference type="Proteomes" id="UP001597389">
    <property type="component" value="Unassembled WGS sequence"/>
</dbReference>
<dbReference type="EMBL" id="JBHUJB010000083">
    <property type="protein sequence ID" value="MFD2160520.1"/>
    <property type="molecule type" value="Genomic_DNA"/>
</dbReference>
<proteinExistence type="predicted"/>
<gene>
    <name evidence="1" type="ORF">ACFSW8_16570</name>
</gene>